<evidence type="ECO:0000256" key="2">
    <source>
        <dbReference type="ARBA" id="ARBA00022525"/>
    </source>
</evidence>
<dbReference type="Gene3D" id="4.10.530.10">
    <property type="entry name" value="Gamma-fibrinogen Carboxyl Terminal Fragment, domain 2"/>
    <property type="match status" value="1"/>
</dbReference>
<dbReference type="OMA" id="TYHNGMR"/>
<dbReference type="AlphaFoldDB" id="A0A401RMY0"/>
<evidence type="ECO:0000256" key="5">
    <source>
        <dbReference type="ARBA" id="ARBA00022729"/>
    </source>
</evidence>
<proteinExistence type="predicted"/>
<dbReference type="GO" id="GO:0070527">
    <property type="term" value="P:platelet aggregation"/>
    <property type="evidence" value="ECO:0007669"/>
    <property type="project" value="TreeGrafter"/>
</dbReference>
<evidence type="ECO:0000256" key="3">
    <source>
        <dbReference type="ARBA" id="ARBA00022696"/>
    </source>
</evidence>
<evidence type="ECO:0000256" key="6">
    <source>
        <dbReference type="ARBA" id="ARBA00022837"/>
    </source>
</evidence>
<dbReference type="GO" id="GO:0072377">
    <property type="term" value="P:blood coagulation, common pathway"/>
    <property type="evidence" value="ECO:0007669"/>
    <property type="project" value="TreeGrafter"/>
</dbReference>
<dbReference type="GO" id="GO:0030674">
    <property type="term" value="F:protein-macromolecule adaptor activity"/>
    <property type="evidence" value="ECO:0007669"/>
    <property type="project" value="TreeGrafter"/>
</dbReference>
<dbReference type="PROSITE" id="PS51406">
    <property type="entry name" value="FIBRINOGEN_C_2"/>
    <property type="match status" value="1"/>
</dbReference>
<dbReference type="GO" id="GO:0005102">
    <property type="term" value="F:signaling receptor binding"/>
    <property type="evidence" value="ECO:0007669"/>
    <property type="project" value="InterPro"/>
</dbReference>
<dbReference type="CDD" id="cd00087">
    <property type="entry name" value="FReD"/>
    <property type="match status" value="1"/>
</dbReference>
<keyword evidence="15" id="KW-1185">Reference proteome</keyword>
<dbReference type="Pfam" id="PF08702">
    <property type="entry name" value="Fib_alpha"/>
    <property type="match status" value="1"/>
</dbReference>
<name>A0A401RMY0_CHIPU</name>
<evidence type="ECO:0000256" key="11">
    <source>
        <dbReference type="ARBA" id="ARBA00025974"/>
    </source>
</evidence>
<dbReference type="Gene3D" id="3.90.215.10">
    <property type="entry name" value="Gamma Fibrinogen, chain A, domain 1"/>
    <property type="match status" value="1"/>
</dbReference>
<evidence type="ECO:0000256" key="7">
    <source>
        <dbReference type="ARBA" id="ARBA00023054"/>
    </source>
</evidence>
<comment type="caution">
    <text evidence="14">The sequence shown here is derived from an EMBL/GenBank/DDBJ whole genome shotgun (WGS) entry which is preliminary data.</text>
</comment>
<evidence type="ECO:0000256" key="9">
    <source>
        <dbReference type="ARBA" id="ARBA00023157"/>
    </source>
</evidence>
<evidence type="ECO:0000256" key="10">
    <source>
        <dbReference type="ARBA" id="ARBA00023180"/>
    </source>
</evidence>
<feature type="chain" id="PRO_5019065059" description="Fibrinogen C-terminal domain-containing protein" evidence="12">
    <location>
        <begin position="25"/>
        <end position="432"/>
    </location>
</feature>
<dbReference type="Pfam" id="PF00147">
    <property type="entry name" value="Fibrinogen_C"/>
    <property type="match status" value="1"/>
</dbReference>
<dbReference type="GO" id="GO:0005577">
    <property type="term" value="C:fibrinogen complex"/>
    <property type="evidence" value="ECO:0007669"/>
    <property type="project" value="InterPro"/>
</dbReference>
<organism evidence="14 15">
    <name type="scientific">Chiloscyllium punctatum</name>
    <name type="common">Brownbanded bambooshark</name>
    <name type="synonym">Hemiscyllium punctatum</name>
    <dbReference type="NCBI Taxonomy" id="137246"/>
    <lineage>
        <taxon>Eukaryota</taxon>
        <taxon>Metazoa</taxon>
        <taxon>Chordata</taxon>
        <taxon>Craniata</taxon>
        <taxon>Vertebrata</taxon>
        <taxon>Chondrichthyes</taxon>
        <taxon>Elasmobranchii</taxon>
        <taxon>Galeomorphii</taxon>
        <taxon>Galeoidea</taxon>
        <taxon>Orectolobiformes</taxon>
        <taxon>Hemiscylliidae</taxon>
        <taxon>Chiloscyllium</taxon>
    </lineage>
</organism>
<gene>
    <name evidence="14" type="ORF">chiPu_0018385</name>
</gene>
<evidence type="ECO:0000259" key="13">
    <source>
        <dbReference type="PROSITE" id="PS51406"/>
    </source>
</evidence>
<dbReference type="SUPFAM" id="SSF58010">
    <property type="entry name" value="Fibrinogen coiled-coil and central regions"/>
    <property type="match status" value="1"/>
</dbReference>
<keyword evidence="9" id="KW-1015">Disulfide bond</keyword>
<dbReference type="InterPro" id="IPR037579">
    <property type="entry name" value="FIB_ANG-like"/>
</dbReference>
<comment type="subunit">
    <text evidence="11">Heterohexamer; disulfide linked. Contains 2 sets of 3 non-identical chains (alpha, beta and gamma). The 2 heterotrimers are in head to head conformation with the N-termini in a small central domain.</text>
</comment>
<evidence type="ECO:0000256" key="12">
    <source>
        <dbReference type="SAM" id="SignalP"/>
    </source>
</evidence>
<keyword evidence="4" id="KW-0479">Metal-binding</keyword>
<dbReference type="PANTHER" id="PTHR47221:SF9">
    <property type="entry name" value="FIBRINOGEN GAMMA CHAIN"/>
    <property type="match status" value="1"/>
</dbReference>
<dbReference type="SMART" id="SM00186">
    <property type="entry name" value="FBG"/>
    <property type="match status" value="1"/>
</dbReference>
<dbReference type="InterPro" id="IPR036056">
    <property type="entry name" value="Fibrinogen-like_C"/>
</dbReference>
<evidence type="ECO:0000313" key="15">
    <source>
        <dbReference type="Proteomes" id="UP000287033"/>
    </source>
</evidence>
<dbReference type="InterPro" id="IPR020837">
    <property type="entry name" value="Fibrinogen_CS"/>
</dbReference>
<feature type="signal peptide" evidence="12">
    <location>
        <begin position="1"/>
        <end position="24"/>
    </location>
</feature>
<dbReference type="FunFam" id="3.90.215.10:FF:000002">
    <property type="entry name" value="Fibrinogen gamma chain"/>
    <property type="match status" value="1"/>
</dbReference>
<dbReference type="SMART" id="SM01212">
    <property type="entry name" value="Fib_alpha"/>
    <property type="match status" value="1"/>
</dbReference>
<keyword evidence="2" id="KW-0964">Secreted</keyword>
<comment type="subcellular location">
    <subcellularLocation>
        <location evidence="1">Secreted</location>
    </subcellularLocation>
</comment>
<keyword evidence="5 12" id="KW-0732">Signal</keyword>
<protein>
    <recommendedName>
        <fullName evidence="13">Fibrinogen C-terminal domain-containing protein</fullName>
    </recommendedName>
</protein>
<keyword evidence="6" id="KW-0106">Calcium</keyword>
<keyword evidence="10" id="KW-0325">Glycoprotein</keyword>
<dbReference type="GO" id="GO:0005201">
    <property type="term" value="F:extracellular matrix structural constituent"/>
    <property type="evidence" value="ECO:0007669"/>
    <property type="project" value="TreeGrafter"/>
</dbReference>
<dbReference type="GO" id="GO:0042730">
    <property type="term" value="P:fibrinolysis"/>
    <property type="evidence" value="ECO:0007669"/>
    <property type="project" value="TreeGrafter"/>
</dbReference>
<accession>A0A401RMY0</accession>
<reference evidence="14 15" key="1">
    <citation type="journal article" date="2018" name="Nat. Ecol. Evol.">
        <title>Shark genomes provide insights into elasmobranch evolution and the origin of vertebrates.</title>
        <authorList>
            <person name="Hara Y"/>
            <person name="Yamaguchi K"/>
            <person name="Onimaru K"/>
            <person name="Kadota M"/>
            <person name="Koyanagi M"/>
            <person name="Keeley SD"/>
            <person name="Tatsumi K"/>
            <person name="Tanaka K"/>
            <person name="Motone F"/>
            <person name="Kageyama Y"/>
            <person name="Nozu R"/>
            <person name="Adachi N"/>
            <person name="Nishimura O"/>
            <person name="Nakagawa R"/>
            <person name="Tanegashima C"/>
            <person name="Kiyatake I"/>
            <person name="Matsumoto R"/>
            <person name="Murakumo K"/>
            <person name="Nishida K"/>
            <person name="Terakita A"/>
            <person name="Kuratani S"/>
            <person name="Sato K"/>
            <person name="Hyodo S Kuraku.S."/>
        </authorList>
    </citation>
    <scope>NUCLEOTIDE SEQUENCE [LARGE SCALE GENOMIC DNA]</scope>
</reference>
<dbReference type="PROSITE" id="PS00514">
    <property type="entry name" value="FIBRINOGEN_C_1"/>
    <property type="match status" value="1"/>
</dbReference>
<dbReference type="InterPro" id="IPR002181">
    <property type="entry name" value="Fibrinogen_a/b/g_C_dom"/>
</dbReference>
<dbReference type="PANTHER" id="PTHR47221">
    <property type="entry name" value="FIBRINOGEN ALPHA CHAIN"/>
    <property type="match status" value="1"/>
</dbReference>
<sequence>MSGAKGKFLPFLQVLLLAFSSAKAFTSDAPCCILDSNFGEFCPTTCGVDDYFQKYQTRVGDTLWKIEKELNEIQHKSTLTKNKMKTIEEFNHDVWINFSGTFNETFQNVEAAIAEFERFMNNRNLELRRLENNFKLNNEMITDLKRITSQLQDKCTKPCVDTVQINENPTGQDCQDIAEKGAITSGLYYIKPLKARQQFLVYCEIDDMGRGWTVFQRRLDGSVNFHRRWIPYREGFGYLSPGGNTEFWIGNEKIHLITQNPKQYILQIDLMDWAGQRRHAKYSGFKVTAEEDKYRLLYGMFLEGDAGDAFAGYDFGDHASDKIYTSHNYIQFSTEDFDNDNYGGNCAKQDEAGWWMNRCHAGNLNGKYHKGGRYTAKEFGYDDGIIWVTWHDRWYSLKETTMKVMPLQKYEQLKHTGQQEQFHIQRGDSSFK</sequence>
<dbReference type="InterPro" id="IPR014716">
    <property type="entry name" value="Fibrinogen_a/b/g_C_1"/>
</dbReference>
<dbReference type="Proteomes" id="UP000287033">
    <property type="component" value="Unassembled WGS sequence"/>
</dbReference>
<keyword evidence="8" id="KW-0094">Blood coagulation</keyword>
<evidence type="ECO:0000313" key="14">
    <source>
        <dbReference type="EMBL" id="GCC19444.1"/>
    </source>
</evidence>
<keyword evidence="3" id="KW-0356">Hemostasis</keyword>
<dbReference type="EMBL" id="BEZZ01001558">
    <property type="protein sequence ID" value="GCC19444.1"/>
    <property type="molecule type" value="Genomic_DNA"/>
</dbReference>
<dbReference type="GO" id="GO:0034116">
    <property type="term" value="P:positive regulation of heterotypic cell-cell adhesion"/>
    <property type="evidence" value="ECO:0007669"/>
    <property type="project" value="TreeGrafter"/>
</dbReference>
<evidence type="ECO:0000256" key="4">
    <source>
        <dbReference type="ARBA" id="ARBA00022723"/>
    </source>
</evidence>
<dbReference type="Gene3D" id="1.20.5.50">
    <property type="match status" value="1"/>
</dbReference>
<evidence type="ECO:0000256" key="1">
    <source>
        <dbReference type="ARBA" id="ARBA00004613"/>
    </source>
</evidence>
<dbReference type="GO" id="GO:0051258">
    <property type="term" value="P:protein polymerization"/>
    <property type="evidence" value="ECO:0007669"/>
    <property type="project" value="InterPro"/>
</dbReference>
<dbReference type="SUPFAM" id="SSF56496">
    <property type="entry name" value="Fibrinogen C-terminal domain-like"/>
    <property type="match status" value="1"/>
</dbReference>
<dbReference type="OrthoDB" id="10063010at2759"/>
<evidence type="ECO:0000256" key="8">
    <source>
        <dbReference type="ARBA" id="ARBA00023084"/>
    </source>
</evidence>
<feature type="domain" description="Fibrinogen C-terminal" evidence="13">
    <location>
        <begin position="165"/>
        <end position="408"/>
    </location>
</feature>
<keyword evidence="7" id="KW-0175">Coiled coil</keyword>
<dbReference type="STRING" id="137246.A0A401RMY0"/>
<dbReference type="InterPro" id="IPR012290">
    <property type="entry name" value="Fibrinogen_a/b/g_coil_dom"/>
</dbReference>